<dbReference type="GO" id="GO:0071385">
    <property type="term" value="P:cellular response to glucocorticoid stimulus"/>
    <property type="evidence" value="ECO:0007669"/>
    <property type="project" value="TreeGrafter"/>
</dbReference>
<dbReference type="PROSITE" id="PS51897">
    <property type="entry name" value="ANNEXIN_2"/>
    <property type="match status" value="2"/>
</dbReference>
<organism evidence="5 6">
    <name type="scientific">Muraenolepis orangiensis</name>
    <name type="common">Patagonian moray cod</name>
    <dbReference type="NCBI Taxonomy" id="630683"/>
    <lineage>
        <taxon>Eukaryota</taxon>
        <taxon>Metazoa</taxon>
        <taxon>Chordata</taxon>
        <taxon>Craniata</taxon>
        <taxon>Vertebrata</taxon>
        <taxon>Euteleostomi</taxon>
        <taxon>Actinopterygii</taxon>
        <taxon>Neopterygii</taxon>
        <taxon>Teleostei</taxon>
        <taxon>Neoteleostei</taxon>
        <taxon>Acanthomorphata</taxon>
        <taxon>Zeiogadaria</taxon>
        <taxon>Gadariae</taxon>
        <taxon>Gadiformes</taxon>
        <taxon>Muraenolepidoidei</taxon>
        <taxon>Muraenolepididae</taxon>
        <taxon>Muraenolepis</taxon>
    </lineage>
</organism>
<dbReference type="PANTHER" id="PTHR10502:SF237">
    <property type="entry name" value="ANNEXIN"/>
    <property type="match status" value="1"/>
</dbReference>
<dbReference type="SMART" id="SM00335">
    <property type="entry name" value="ANX"/>
    <property type="match status" value="3"/>
</dbReference>
<dbReference type="GO" id="GO:0005886">
    <property type="term" value="C:plasma membrane"/>
    <property type="evidence" value="ECO:0007669"/>
    <property type="project" value="TreeGrafter"/>
</dbReference>
<dbReference type="PANTHER" id="PTHR10502">
    <property type="entry name" value="ANNEXIN"/>
    <property type="match status" value="1"/>
</dbReference>
<dbReference type="PROSITE" id="PS00223">
    <property type="entry name" value="ANNEXIN_1"/>
    <property type="match status" value="1"/>
</dbReference>
<sequence length="311" mass="35193">MTFFNKFLDNIVHQREAEEDDSFELSGKKPEYHGTIVPYPNFRPRMDANVDEETIITLLVQRTNAQRQEITVAYANLAEKNLFRQLSELSSDVEDAMRGLMMPPAQFDSFILGKATKGLGTSEDILTEVLTSRTNKQINDLARAFDDETSGDFTQALLAMLEAKKDESHTVDRALARKDALTLFESDETDVSVVIDILTSPFKSTQKMDDINLPMALDMHLKGDIEDCLIDIAKWAWSTPAFFAEKLHNAMKGHGTCEYTLIRVLVSRSEVDLKRIVEEFQAMYGKPLQECISEETKGHFETLLLRLCGPV</sequence>
<name>A0A9Q0INV8_9TELE</name>
<dbReference type="Proteomes" id="UP001148018">
    <property type="component" value="Unassembled WGS sequence"/>
</dbReference>
<keyword evidence="4" id="KW-0111">Calcium/phospholipid-binding</keyword>
<accession>A0A9Q0INV8</accession>
<dbReference type="AlphaFoldDB" id="A0A9Q0INV8"/>
<evidence type="ECO:0000313" key="5">
    <source>
        <dbReference type="EMBL" id="KAJ3605005.1"/>
    </source>
</evidence>
<evidence type="ECO:0000256" key="4">
    <source>
        <dbReference type="RuleBase" id="RU003540"/>
    </source>
</evidence>
<dbReference type="GO" id="GO:0006909">
    <property type="term" value="P:phagocytosis"/>
    <property type="evidence" value="ECO:0007669"/>
    <property type="project" value="TreeGrafter"/>
</dbReference>
<gene>
    <name evidence="5" type="ORF">NHX12_027056</name>
</gene>
<protein>
    <recommendedName>
        <fullName evidence="4">Annexin</fullName>
    </recommendedName>
</protein>
<dbReference type="InterPro" id="IPR037104">
    <property type="entry name" value="Annexin_sf"/>
</dbReference>
<dbReference type="GO" id="GO:0001786">
    <property type="term" value="F:phosphatidylserine binding"/>
    <property type="evidence" value="ECO:0007669"/>
    <property type="project" value="TreeGrafter"/>
</dbReference>
<evidence type="ECO:0000313" key="6">
    <source>
        <dbReference type="Proteomes" id="UP001148018"/>
    </source>
</evidence>
<comment type="caution">
    <text evidence="5">The sequence shown here is derived from an EMBL/GenBank/DDBJ whole genome shotgun (WGS) entry which is preliminary data.</text>
</comment>
<dbReference type="GO" id="GO:0005509">
    <property type="term" value="F:calcium ion binding"/>
    <property type="evidence" value="ECO:0007669"/>
    <property type="project" value="InterPro"/>
</dbReference>
<reference evidence="5" key="1">
    <citation type="submission" date="2022-07" db="EMBL/GenBank/DDBJ databases">
        <title>Chromosome-level genome of Muraenolepis orangiensis.</title>
        <authorList>
            <person name="Kim J."/>
        </authorList>
    </citation>
    <scope>NUCLEOTIDE SEQUENCE</scope>
    <source>
        <strain evidence="5">KU_S4_2022</strain>
        <tissue evidence="5">Muscle</tissue>
    </source>
</reference>
<dbReference type="GO" id="GO:0005737">
    <property type="term" value="C:cytoplasm"/>
    <property type="evidence" value="ECO:0007669"/>
    <property type="project" value="TreeGrafter"/>
</dbReference>
<dbReference type="SUPFAM" id="SSF47874">
    <property type="entry name" value="Annexin"/>
    <property type="match status" value="1"/>
</dbReference>
<dbReference type="OrthoDB" id="37886at2759"/>
<proteinExistence type="inferred from homology"/>
<dbReference type="InterPro" id="IPR001464">
    <property type="entry name" value="Annexin"/>
</dbReference>
<keyword evidence="6" id="KW-1185">Reference proteome</keyword>
<dbReference type="GO" id="GO:0005544">
    <property type="term" value="F:calcium-dependent phospholipid binding"/>
    <property type="evidence" value="ECO:0007669"/>
    <property type="project" value="UniProtKB-KW"/>
</dbReference>
<dbReference type="EMBL" id="JANIIK010000043">
    <property type="protein sequence ID" value="KAJ3605005.1"/>
    <property type="molecule type" value="Genomic_DNA"/>
</dbReference>
<dbReference type="PRINTS" id="PR00196">
    <property type="entry name" value="ANNEXIN"/>
</dbReference>
<dbReference type="GO" id="GO:0012506">
    <property type="term" value="C:vesicle membrane"/>
    <property type="evidence" value="ECO:0007669"/>
    <property type="project" value="TreeGrafter"/>
</dbReference>
<dbReference type="Gene3D" id="1.10.220.10">
    <property type="entry name" value="Annexin"/>
    <property type="match status" value="3"/>
</dbReference>
<evidence type="ECO:0000256" key="3">
    <source>
        <dbReference type="ARBA" id="ARBA00023216"/>
    </source>
</evidence>
<evidence type="ECO:0000256" key="1">
    <source>
        <dbReference type="ARBA" id="ARBA00007831"/>
    </source>
</evidence>
<dbReference type="GO" id="GO:0007165">
    <property type="term" value="P:signal transduction"/>
    <property type="evidence" value="ECO:0007669"/>
    <property type="project" value="TreeGrafter"/>
</dbReference>
<evidence type="ECO:0000256" key="2">
    <source>
        <dbReference type="ARBA" id="ARBA00022737"/>
    </source>
</evidence>
<dbReference type="Pfam" id="PF00191">
    <property type="entry name" value="Annexin"/>
    <property type="match status" value="3"/>
</dbReference>
<comment type="similarity">
    <text evidence="1 4">Belongs to the annexin family.</text>
</comment>
<dbReference type="GO" id="GO:0005634">
    <property type="term" value="C:nucleus"/>
    <property type="evidence" value="ECO:0007669"/>
    <property type="project" value="TreeGrafter"/>
</dbReference>
<comment type="domain">
    <text evidence="4">A pair of annexin repeats may form one binding site for calcium and phospholipid.</text>
</comment>
<keyword evidence="4" id="KW-0106">Calcium</keyword>
<keyword evidence="3 4" id="KW-0041">Annexin</keyword>
<dbReference type="FunFam" id="1.10.220.10:FF:000001">
    <property type="entry name" value="Annexin"/>
    <property type="match status" value="1"/>
</dbReference>
<dbReference type="InterPro" id="IPR018502">
    <property type="entry name" value="Annexin_repeat"/>
</dbReference>
<keyword evidence="2 4" id="KW-0677">Repeat</keyword>
<dbReference type="InterPro" id="IPR018252">
    <property type="entry name" value="Annexin_repeat_CS"/>
</dbReference>